<organism evidence="2 3">
    <name type="scientific">Diplocarpon coronariae</name>
    <dbReference type="NCBI Taxonomy" id="2795749"/>
    <lineage>
        <taxon>Eukaryota</taxon>
        <taxon>Fungi</taxon>
        <taxon>Dikarya</taxon>
        <taxon>Ascomycota</taxon>
        <taxon>Pezizomycotina</taxon>
        <taxon>Leotiomycetes</taxon>
        <taxon>Helotiales</taxon>
        <taxon>Drepanopezizaceae</taxon>
        <taxon>Diplocarpon</taxon>
    </lineage>
</organism>
<feature type="compositionally biased region" description="Basic and acidic residues" evidence="1">
    <location>
        <begin position="114"/>
        <end position="123"/>
    </location>
</feature>
<dbReference type="Proteomes" id="UP000242519">
    <property type="component" value="Unassembled WGS sequence"/>
</dbReference>
<gene>
    <name evidence="2" type="ORF">B2J93_6516</name>
</gene>
<reference evidence="2 3" key="1">
    <citation type="submission" date="2017-04" db="EMBL/GenBank/DDBJ databases">
        <title>Draft genome sequence of Marssonina coronaria NL1: causal agent of apple blotch.</title>
        <authorList>
            <person name="Cheng Q."/>
        </authorList>
    </citation>
    <scope>NUCLEOTIDE SEQUENCE [LARGE SCALE GENOMIC DNA]</scope>
    <source>
        <strain evidence="2 3">NL1</strain>
    </source>
</reference>
<dbReference type="AlphaFoldDB" id="A0A218YZY3"/>
<accession>A0A218YZY3</accession>
<proteinExistence type="predicted"/>
<comment type="caution">
    <text evidence="2">The sequence shown here is derived from an EMBL/GenBank/DDBJ whole genome shotgun (WGS) entry which is preliminary data.</text>
</comment>
<dbReference type="InParanoid" id="A0A218YZY3"/>
<name>A0A218YZY3_9HELO</name>
<evidence type="ECO:0000313" key="2">
    <source>
        <dbReference type="EMBL" id="OWP01042.1"/>
    </source>
</evidence>
<protein>
    <submittedName>
        <fullName evidence="2">Transcription termination factor Rho</fullName>
    </submittedName>
</protein>
<evidence type="ECO:0000313" key="3">
    <source>
        <dbReference type="Proteomes" id="UP000242519"/>
    </source>
</evidence>
<sequence>MCDRLNSPAPRGAGREVLSASGRIPQTQSSTPGDEAAESLDGESALPGSTRATAVDDARRPTHPMPALADVSASPPETSRGDPRRLGDFLAASPSPWVSRWGSRRPKLNQILGDARDDVERGRLASSQPGSPKLRAQHERVGERVREKAEERAERAEESGESGERAERAEESGEGGRERRERREGGEGGRERRGRKRAERAERAEETGRGATTASEEKRPGLVVSPSRLPITRVPID</sequence>
<evidence type="ECO:0000256" key="1">
    <source>
        <dbReference type="SAM" id="MobiDB-lite"/>
    </source>
</evidence>
<keyword evidence="3" id="KW-1185">Reference proteome</keyword>
<feature type="region of interest" description="Disordered" evidence="1">
    <location>
        <begin position="1"/>
        <end position="237"/>
    </location>
</feature>
<dbReference type="EMBL" id="MZNU01000297">
    <property type="protein sequence ID" value="OWP01042.1"/>
    <property type="molecule type" value="Genomic_DNA"/>
</dbReference>
<feature type="compositionally biased region" description="Basic and acidic residues" evidence="1">
    <location>
        <begin position="136"/>
        <end position="191"/>
    </location>
</feature>
<feature type="compositionally biased region" description="Basic and acidic residues" evidence="1">
    <location>
        <begin position="199"/>
        <end position="208"/>
    </location>
</feature>